<dbReference type="Gene3D" id="3.20.20.70">
    <property type="entry name" value="Aldolase class I"/>
    <property type="match status" value="1"/>
</dbReference>
<dbReference type="PANTHER" id="PTHR30538:SF0">
    <property type="entry name" value="L-LYSINE 2,3-AMINOMUTASE AQ_1632-RELATED"/>
    <property type="match status" value="1"/>
</dbReference>
<evidence type="ECO:0000313" key="2">
    <source>
        <dbReference type="EMBL" id="KKY38443.1"/>
    </source>
</evidence>
<dbReference type="STRING" id="1214573.A0A0G2HUJ2"/>
<proteinExistence type="predicted"/>
<keyword evidence="1" id="KW-0479">Metal-binding</keyword>
<dbReference type="AlphaFoldDB" id="A0A0G2HUJ2"/>
<keyword evidence="1" id="KW-0408">Iron</keyword>
<dbReference type="Proteomes" id="UP000034680">
    <property type="component" value="Unassembled WGS sequence"/>
</dbReference>
<dbReference type="InterPro" id="IPR013785">
    <property type="entry name" value="Aldolase_TIM"/>
</dbReference>
<dbReference type="InterPro" id="IPR003739">
    <property type="entry name" value="Lys_aminomutase/Glu_NH3_mut"/>
</dbReference>
<dbReference type="SUPFAM" id="SSF102114">
    <property type="entry name" value="Radical SAM enzymes"/>
    <property type="match status" value="1"/>
</dbReference>
<gene>
    <name evidence="2" type="ORF">UCDDA912_g01761</name>
</gene>
<organism evidence="2 3">
    <name type="scientific">Diaporthe ampelina</name>
    <dbReference type="NCBI Taxonomy" id="1214573"/>
    <lineage>
        <taxon>Eukaryota</taxon>
        <taxon>Fungi</taxon>
        <taxon>Dikarya</taxon>
        <taxon>Ascomycota</taxon>
        <taxon>Pezizomycotina</taxon>
        <taxon>Sordariomycetes</taxon>
        <taxon>Sordariomycetidae</taxon>
        <taxon>Diaporthales</taxon>
        <taxon>Diaporthaceae</taxon>
        <taxon>Diaporthe</taxon>
    </lineage>
</organism>
<dbReference type="EMBL" id="LCUC01000059">
    <property type="protein sequence ID" value="KKY38443.1"/>
    <property type="molecule type" value="Genomic_DNA"/>
</dbReference>
<protein>
    <submittedName>
        <fullName evidence="2">Putative kama family protein</fullName>
    </submittedName>
</protein>
<accession>A0A0G2HUJ2</accession>
<sequence>MDSLDTESVTKHSFKPGRKRWDEIFTYIAANPQLQDIVISGGDSFYLQPEHIRTIGDRLINIPHIRRFRFASKGLAVAPMRFVDPAEDWVNALIEVAQKARSAGKHVALHTHFNHANEFSWITEAATQKLYQAGVRVRNQTVLLKGVNDDVQTMSNLIRKLADNHIDPYYVYICDMVKNVEHFRTPLQTLLDIESQIRGSIAGFCMPQFIVDLPGGGGKRLGSSYLSYDRDTGVSRFRAPAVSAAAAAHGVMEKPRVFEYHDPIGHDARVELDD</sequence>
<reference evidence="2 3" key="2">
    <citation type="submission" date="2015-05" db="EMBL/GenBank/DDBJ databases">
        <authorList>
            <person name="Morales-Cruz A."/>
            <person name="Amrine K.C."/>
            <person name="Cantu D."/>
        </authorList>
    </citation>
    <scope>NUCLEOTIDE SEQUENCE [LARGE SCALE GENOMIC DNA]</scope>
    <source>
        <strain evidence="2">DA912</strain>
    </source>
</reference>
<evidence type="ECO:0000313" key="3">
    <source>
        <dbReference type="Proteomes" id="UP000034680"/>
    </source>
</evidence>
<dbReference type="OrthoDB" id="5396721at2759"/>
<evidence type="ECO:0000256" key="1">
    <source>
        <dbReference type="ARBA" id="ARBA00022485"/>
    </source>
</evidence>
<dbReference type="GO" id="GO:0051539">
    <property type="term" value="F:4 iron, 4 sulfur cluster binding"/>
    <property type="evidence" value="ECO:0007669"/>
    <property type="project" value="UniProtKB-KW"/>
</dbReference>
<keyword evidence="3" id="KW-1185">Reference proteome</keyword>
<name>A0A0G2HUJ2_9PEZI</name>
<keyword evidence="1" id="KW-0411">Iron-sulfur</keyword>
<reference evidence="2 3" key="1">
    <citation type="submission" date="2015-05" db="EMBL/GenBank/DDBJ databases">
        <title>Distinctive expansion of gene families associated with plant cell wall degradation and secondary metabolism in the genomes of grapevine trunk pathogens.</title>
        <authorList>
            <person name="Lawrence D.P."/>
            <person name="Travadon R."/>
            <person name="Rolshausen P.E."/>
            <person name="Baumgartner K."/>
        </authorList>
    </citation>
    <scope>NUCLEOTIDE SEQUENCE [LARGE SCALE GENOMIC DNA]</scope>
    <source>
        <strain evidence="2">DA912</strain>
    </source>
</reference>
<dbReference type="PANTHER" id="PTHR30538">
    <property type="entry name" value="LYSINE 2,3-AMINOMUTASE-RELATED"/>
    <property type="match status" value="1"/>
</dbReference>
<comment type="caution">
    <text evidence="2">The sequence shown here is derived from an EMBL/GenBank/DDBJ whole genome shotgun (WGS) entry which is preliminary data.</text>
</comment>
<dbReference type="InterPro" id="IPR058240">
    <property type="entry name" value="rSAM_sf"/>
</dbReference>
<keyword evidence="1" id="KW-0004">4Fe-4S</keyword>